<name>A0A9J8A349_CYPCA</name>
<evidence type="ECO:0000313" key="8">
    <source>
        <dbReference type="Ensembl" id="ENSCCRP00000139629.1"/>
    </source>
</evidence>
<dbReference type="GeneTree" id="ENSGT00990000209979"/>
<dbReference type="Gene3D" id="2.60.40.10">
    <property type="entry name" value="Immunoglobulins"/>
    <property type="match status" value="1"/>
</dbReference>
<feature type="compositionally biased region" description="Polar residues" evidence="4">
    <location>
        <begin position="140"/>
        <end position="153"/>
    </location>
</feature>
<dbReference type="InterPro" id="IPR036179">
    <property type="entry name" value="Ig-like_dom_sf"/>
</dbReference>
<evidence type="ECO:0000256" key="4">
    <source>
        <dbReference type="SAM" id="MobiDB-lite"/>
    </source>
</evidence>
<dbReference type="Ensembl" id="ENSCCRT00000165507.1">
    <property type="protein sequence ID" value="ENSCCRP00000139629.1"/>
    <property type="gene ID" value="ENSCCRG00000068301.1"/>
</dbReference>
<dbReference type="SMART" id="SM00409">
    <property type="entry name" value="IG"/>
    <property type="match status" value="1"/>
</dbReference>
<keyword evidence="5" id="KW-1133">Transmembrane helix</keyword>
<dbReference type="Pfam" id="PF07686">
    <property type="entry name" value="V-set"/>
    <property type="match status" value="1"/>
</dbReference>
<feature type="signal peptide" evidence="6">
    <location>
        <begin position="1"/>
        <end position="22"/>
    </location>
</feature>
<dbReference type="PANTHER" id="PTHR11860">
    <property type="entry name" value="POLYMERIC-IMMUNOGLOBULIN RECEPTOR"/>
    <property type="match status" value="1"/>
</dbReference>
<feature type="compositionally biased region" description="Basic and acidic residues" evidence="4">
    <location>
        <begin position="154"/>
        <end position="172"/>
    </location>
</feature>
<reference evidence="8" key="1">
    <citation type="submission" date="2025-08" db="UniProtKB">
        <authorList>
            <consortium name="Ensembl"/>
        </authorList>
    </citation>
    <scope>IDENTIFICATION</scope>
</reference>
<evidence type="ECO:0000256" key="1">
    <source>
        <dbReference type="ARBA" id="ARBA00004370"/>
    </source>
</evidence>
<accession>A0A9J8A349</accession>
<sequence>MYLCIMIFLFSVVVVSPKKVRGHRGERVDIRCRYESGYESNSKYFCKGKCKFGNKNIVVKSGSPAEDERFSLTDDKRSRVFTVSITDLRTTDQGQYWCVVERTFPFIDVYSEILLLVTQMKKSAKDPTISSFSNTPSYFNTTETNPRSSSITITERKETSTDQHKSAERETTRTGSTAVQLDQLNTSRSSVAGGLGSVLLVLVLCSGTFLILKKRKRKSGTALFLQHNTESVHMYEIGNSDPGPSDVITATSSSNQTPASHLNTRPQVSAVYATVTNQQSDSNPHHARSTNQVTDTDCDYYANMKPPEPTTDNRTELIYSTATHPQNIETNDSQIYSVIKHE</sequence>
<organism evidence="8 9">
    <name type="scientific">Cyprinus carpio carpio</name>
    <dbReference type="NCBI Taxonomy" id="630221"/>
    <lineage>
        <taxon>Eukaryota</taxon>
        <taxon>Metazoa</taxon>
        <taxon>Chordata</taxon>
        <taxon>Craniata</taxon>
        <taxon>Vertebrata</taxon>
        <taxon>Euteleostomi</taxon>
        <taxon>Actinopterygii</taxon>
        <taxon>Neopterygii</taxon>
        <taxon>Teleostei</taxon>
        <taxon>Ostariophysi</taxon>
        <taxon>Cypriniformes</taxon>
        <taxon>Cyprinidae</taxon>
        <taxon>Cyprininae</taxon>
        <taxon>Cyprinus</taxon>
    </lineage>
</organism>
<dbReference type="InterPro" id="IPR013106">
    <property type="entry name" value="Ig_V-set"/>
</dbReference>
<comment type="subcellular location">
    <subcellularLocation>
        <location evidence="1">Membrane</location>
    </subcellularLocation>
</comment>
<evidence type="ECO:0000256" key="6">
    <source>
        <dbReference type="SAM" id="SignalP"/>
    </source>
</evidence>
<protein>
    <recommendedName>
        <fullName evidence="7">Immunoglobulin domain-containing protein</fullName>
    </recommendedName>
</protein>
<feature type="region of interest" description="Disordered" evidence="4">
    <location>
        <begin position="140"/>
        <end position="181"/>
    </location>
</feature>
<evidence type="ECO:0000256" key="2">
    <source>
        <dbReference type="ARBA" id="ARBA00022692"/>
    </source>
</evidence>
<dbReference type="InterPro" id="IPR003599">
    <property type="entry name" value="Ig_sub"/>
</dbReference>
<dbReference type="GO" id="GO:0005886">
    <property type="term" value="C:plasma membrane"/>
    <property type="evidence" value="ECO:0007669"/>
    <property type="project" value="TreeGrafter"/>
</dbReference>
<evidence type="ECO:0000313" key="9">
    <source>
        <dbReference type="Proteomes" id="UP001108240"/>
    </source>
</evidence>
<dbReference type="CDD" id="cd05716">
    <property type="entry name" value="IgV_pIgR_like"/>
    <property type="match status" value="1"/>
</dbReference>
<keyword evidence="3 5" id="KW-0472">Membrane</keyword>
<evidence type="ECO:0000256" key="3">
    <source>
        <dbReference type="ARBA" id="ARBA00023136"/>
    </source>
</evidence>
<keyword evidence="9" id="KW-1185">Reference proteome</keyword>
<dbReference type="Proteomes" id="UP001108240">
    <property type="component" value="Unplaced"/>
</dbReference>
<dbReference type="AlphaFoldDB" id="A0A9J8A349"/>
<dbReference type="InterPro" id="IPR050671">
    <property type="entry name" value="CD300_family_receptors"/>
</dbReference>
<dbReference type="SUPFAM" id="SSF48726">
    <property type="entry name" value="Immunoglobulin"/>
    <property type="match status" value="1"/>
</dbReference>
<dbReference type="PANTHER" id="PTHR11860:SF118">
    <property type="entry name" value="CMRF35-LIKE MOLECULE 3-RELATED"/>
    <property type="match status" value="1"/>
</dbReference>
<dbReference type="InterPro" id="IPR013783">
    <property type="entry name" value="Ig-like_fold"/>
</dbReference>
<keyword evidence="2 5" id="KW-0812">Transmembrane</keyword>
<evidence type="ECO:0000256" key="5">
    <source>
        <dbReference type="SAM" id="Phobius"/>
    </source>
</evidence>
<feature type="chain" id="PRO_5039895858" description="Immunoglobulin domain-containing protein" evidence="6">
    <location>
        <begin position="23"/>
        <end position="342"/>
    </location>
</feature>
<dbReference type="GO" id="GO:0004888">
    <property type="term" value="F:transmembrane signaling receptor activity"/>
    <property type="evidence" value="ECO:0007669"/>
    <property type="project" value="TreeGrafter"/>
</dbReference>
<feature type="transmembrane region" description="Helical" evidence="5">
    <location>
        <begin position="191"/>
        <end position="212"/>
    </location>
</feature>
<keyword evidence="6" id="KW-0732">Signal</keyword>
<evidence type="ECO:0000259" key="7">
    <source>
        <dbReference type="SMART" id="SM00409"/>
    </source>
</evidence>
<reference evidence="8" key="2">
    <citation type="submission" date="2025-09" db="UniProtKB">
        <authorList>
            <consortium name="Ensembl"/>
        </authorList>
    </citation>
    <scope>IDENTIFICATION</scope>
</reference>
<feature type="domain" description="Immunoglobulin" evidence="7">
    <location>
        <begin position="17"/>
        <end position="118"/>
    </location>
</feature>
<proteinExistence type="predicted"/>